<accession>A0A377M509</accession>
<protein>
    <submittedName>
        <fullName evidence="1">Uncharacterized protein</fullName>
    </submittedName>
</protein>
<evidence type="ECO:0000313" key="1">
    <source>
        <dbReference type="EMBL" id="STQ12761.1"/>
    </source>
</evidence>
<name>A0A377M509_ENTCL</name>
<evidence type="ECO:0000313" key="2">
    <source>
        <dbReference type="Proteomes" id="UP000255106"/>
    </source>
</evidence>
<dbReference type="AlphaFoldDB" id="A0A377M509"/>
<sequence length="82" mass="9275">MVSWKKALASAYEACFYAVLNTFKRCNPYKCERVQPIGKTYKTGDEFDVNAVLNRLCASTAYGRIRAANRNTDTHHPVPVMT</sequence>
<proteinExistence type="predicted"/>
<dbReference type="Proteomes" id="UP000255106">
    <property type="component" value="Unassembled WGS sequence"/>
</dbReference>
<organism evidence="1 2">
    <name type="scientific">Enterobacter cloacae</name>
    <dbReference type="NCBI Taxonomy" id="550"/>
    <lineage>
        <taxon>Bacteria</taxon>
        <taxon>Pseudomonadati</taxon>
        <taxon>Pseudomonadota</taxon>
        <taxon>Gammaproteobacteria</taxon>
        <taxon>Enterobacterales</taxon>
        <taxon>Enterobacteriaceae</taxon>
        <taxon>Enterobacter</taxon>
        <taxon>Enterobacter cloacae complex</taxon>
    </lineage>
</organism>
<reference evidence="1 2" key="1">
    <citation type="submission" date="2018-06" db="EMBL/GenBank/DDBJ databases">
        <authorList>
            <consortium name="Pathogen Informatics"/>
            <person name="Doyle S."/>
        </authorList>
    </citation>
    <scope>NUCLEOTIDE SEQUENCE [LARGE SCALE GENOMIC DNA]</scope>
    <source>
        <strain evidence="1 2">NCTC10005</strain>
    </source>
</reference>
<dbReference type="EMBL" id="UGJB01000004">
    <property type="protein sequence ID" value="STQ12761.1"/>
    <property type="molecule type" value="Genomic_DNA"/>
</dbReference>
<gene>
    <name evidence="1" type="ORF">NCTC10005_05559</name>
</gene>